<evidence type="ECO:0000313" key="2">
    <source>
        <dbReference type="Proteomes" id="UP001055879"/>
    </source>
</evidence>
<keyword evidence="2" id="KW-1185">Reference proteome</keyword>
<dbReference type="Proteomes" id="UP001055879">
    <property type="component" value="Linkage Group LG06"/>
</dbReference>
<name>A0ACB9BDX8_ARCLA</name>
<gene>
    <name evidence="1" type="ORF">L6452_20893</name>
</gene>
<proteinExistence type="predicted"/>
<organism evidence="1 2">
    <name type="scientific">Arctium lappa</name>
    <name type="common">Greater burdock</name>
    <name type="synonym">Lappa major</name>
    <dbReference type="NCBI Taxonomy" id="4217"/>
    <lineage>
        <taxon>Eukaryota</taxon>
        <taxon>Viridiplantae</taxon>
        <taxon>Streptophyta</taxon>
        <taxon>Embryophyta</taxon>
        <taxon>Tracheophyta</taxon>
        <taxon>Spermatophyta</taxon>
        <taxon>Magnoliopsida</taxon>
        <taxon>eudicotyledons</taxon>
        <taxon>Gunneridae</taxon>
        <taxon>Pentapetalae</taxon>
        <taxon>asterids</taxon>
        <taxon>campanulids</taxon>
        <taxon>Asterales</taxon>
        <taxon>Asteraceae</taxon>
        <taxon>Carduoideae</taxon>
        <taxon>Cardueae</taxon>
        <taxon>Arctiinae</taxon>
        <taxon>Arctium</taxon>
    </lineage>
</organism>
<reference evidence="2" key="1">
    <citation type="journal article" date="2022" name="Mol. Ecol. Resour.">
        <title>The genomes of chicory, endive, great burdock and yacon provide insights into Asteraceae palaeo-polyploidization history and plant inulin production.</title>
        <authorList>
            <person name="Fan W."/>
            <person name="Wang S."/>
            <person name="Wang H."/>
            <person name="Wang A."/>
            <person name="Jiang F."/>
            <person name="Liu H."/>
            <person name="Zhao H."/>
            <person name="Xu D."/>
            <person name="Zhang Y."/>
        </authorList>
    </citation>
    <scope>NUCLEOTIDE SEQUENCE [LARGE SCALE GENOMIC DNA]</scope>
    <source>
        <strain evidence="2">cv. Niubang</strain>
    </source>
</reference>
<comment type="caution">
    <text evidence="1">The sequence shown here is derived from an EMBL/GenBank/DDBJ whole genome shotgun (WGS) entry which is preliminary data.</text>
</comment>
<dbReference type="EMBL" id="CM042052">
    <property type="protein sequence ID" value="KAI3719986.1"/>
    <property type="molecule type" value="Genomic_DNA"/>
</dbReference>
<sequence length="108" mass="12001">MEARVNVGEIDKALIVFDKMSIVPTVVTYNIILRSLCDKGKLKEYHTLLTALCKDGKVDFAIEIFNHLSFEGCSPVLITYNTVINGLSKIGKIGQVIMLIDKMNQKGL</sequence>
<reference evidence="1 2" key="2">
    <citation type="journal article" date="2022" name="Mol. Ecol. Resour.">
        <title>The genomes of chicory, endive, great burdock and yacon provide insights into Asteraceae paleo-polyploidization history and plant inulin production.</title>
        <authorList>
            <person name="Fan W."/>
            <person name="Wang S."/>
            <person name="Wang H."/>
            <person name="Wang A."/>
            <person name="Jiang F."/>
            <person name="Liu H."/>
            <person name="Zhao H."/>
            <person name="Xu D."/>
            <person name="Zhang Y."/>
        </authorList>
    </citation>
    <scope>NUCLEOTIDE SEQUENCE [LARGE SCALE GENOMIC DNA]</scope>
    <source>
        <strain evidence="2">cv. Niubang</strain>
    </source>
</reference>
<protein>
    <submittedName>
        <fullName evidence="1">Uncharacterized protein</fullName>
    </submittedName>
</protein>
<accession>A0ACB9BDX8</accession>
<evidence type="ECO:0000313" key="1">
    <source>
        <dbReference type="EMBL" id="KAI3719986.1"/>
    </source>
</evidence>